<protein>
    <recommendedName>
        <fullName evidence="3">Sce7726 family protein</fullName>
    </recommendedName>
</protein>
<evidence type="ECO:0000313" key="1">
    <source>
        <dbReference type="EMBL" id="OZI29172.1"/>
    </source>
</evidence>
<sequence>MERPLNEADLRRLLCRHIRRSNGSRSDAFIPEYFVEHASRRADLVVAGAALAAFEIKSDLDTLRRLDDQIAVFCRYFEVVTVVCTARHADKVLASTPERVGVLCLGSATVQTLRAAAPAQTVSVSDWLSHLPLKQIQPMLRARQVVVPCASRAALEEIAARELTPEQIRAGVLRYLKTVKCAQRRSAGRERTRTRGLPDPYEAHAKMMRDFLASPMAASAPL</sequence>
<dbReference type="EMBL" id="NEVL01000005">
    <property type="protein sequence ID" value="OZI29172.1"/>
    <property type="molecule type" value="Genomic_DNA"/>
</dbReference>
<name>A0A261RWY3_9BORD</name>
<reference evidence="1 2" key="1">
    <citation type="submission" date="2017-05" db="EMBL/GenBank/DDBJ databases">
        <title>Complete and WGS of Bordetella genogroups.</title>
        <authorList>
            <person name="Spilker T."/>
            <person name="LiPuma J."/>
        </authorList>
    </citation>
    <scope>NUCLEOTIDE SEQUENCE [LARGE SCALE GENOMIC DNA]</scope>
    <source>
        <strain evidence="1 2">AU17610</strain>
    </source>
</reference>
<organism evidence="1 2">
    <name type="scientific">Bordetella genomosp. 1</name>
    <dbReference type="NCBI Taxonomy" id="1395607"/>
    <lineage>
        <taxon>Bacteria</taxon>
        <taxon>Pseudomonadati</taxon>
        <taxon>Pseudomonadota</taxon>
        <taxon>Betaproteobacteria</taxon>
        <taxon>Burkholderiales</taxon>
        <taxon>Alcaligenaceae</taxon>
        <taxon>Bordetella</taxon>
    </lineage>
</organism>
<dbReference type="OrthoDB" id="3358108at2"/>
<dbReference type="RefSeq" id="WP_094828409.1">
    <property type="nucleotide sequence ID" value="NZ_NEVL01000005.1"/>
</dbReference>
<comment type="caution">
    <text evidence="1">The sequence shown here is derived from an EMBL/GenBank/DDBJ whole genome shotgun (WGS) entry which is preliminary data.</text>
</comment>
<gene>
    <name evidence="1" type="ORF">CEG14_21325</name>
</gene>
<dbReference type="Proteomes" id="UP000217005">
    <property type="component" value="Unassembled WGS sequence"/>
</dbReference>
<evidence type="ECO:0000313" key="2">
    <source>
        <dbReference type="Proteomes" id="UP000217005"/>
    </source>
</evidence>
<accession>A0A261RWY3</accession>
<dbReference type="NCBIfam" id="NF033832">
    <property type="entry name" value="sce7726_fam"/>
    <property type="match status" value="1"/>
</dbReference>
<evidence type="ECO:0008006" key="3">
    <source>
        <dbReference type="Google" id="ProtNLM"/>
    </source>
</evidence>
<proteinExistence type="predicted"/>
<dbReference type="InterPro" id="IPR047729">
    <property type="entry name" value="Sce7726-like"/>
</dbReference>
<dbReference type="AlphaFoldDB" id="A0A261RWY3"/>